<keyword evidence="2" id="KW-0479">Metal-binding</keyword>
<keyword evidence="1" id="KW-0645">Protease</keyword>
<name>A0A6N8DMN3_RHOAC</name>
<comment type="caution">
    <text evidence="8">The sequence shown here is derived from an EMBL/GenBank/DDBJ whole genome shotgun (WGS) entry which is preliminary data.</text>
</comment>
<organism evidence="8 9">
    <name type="scientific">Rhodoblastus acidophilus</name>
    <name type="common">Rhodopseudomonas acidophila</name>
    <dbReference type="NCBI Taxonomy" id="1074"/>
    <lineage>
        <taxon>Bacteria</taxon>
        <taxon>Pseudomonadati</taxon>
        <taxon>Pseudomonadota</taxon>
        <taxon>Alphaproteobacteria</taxon>
        <taxon>Hyphomicrobiales</taxon>
        <taxon>Rhodoblastaceae</taxon>
        <taxon>Rhodoblastus</taxon>
    </lineage>
</organism>
<dbReference type="InterPro" id="IPR004843">
    <property type="entry name" value="Calcineurin-like_PHP"/>
</dbReference>
<evidence type="ECO:0000313" key="8">
    <source>
        <dbReference type="EMBL" id="MTV31588.1"/>
    </source>
</evidence>
<dbReference type="Proteomes" id="UP000439113">
    <property type="component" value="Unassembled WGS sequence"/>
</dbReference>
<dbReference type="RefSeq" id="WP_155446277.1">
    <property type="nucleotide sequence ID" value="NZ_JAOQNR010000031.1"/>
</dbReference>
<feature type="domain" description="JAB" evidence="7">
    <location>
        <begin position="132"/>
        <end position="228"/>
    </location>
</feature>
<feature type="domain" description="Calcineurin-like phosphoesterase" evidence="6">
    <location>
        <begin position="3"/>
        <end position="78"/>
    </location>
</feature>
<evidence type="ECO:0000256" key="4">
    <source>
        <dbReference type="ARBA" id="ARBA00022833"/>
    </source>
</evidence>
<dbReference type="AlphaFoldDB" id="A0A6N8DMN3"/>
<dbReference type="GO" id="GO:0046872">
    <property type="term" value="F:metal ion binding"/>
    <property type="evidence" value="ECO:0007669"/>
    <property type="project" value="UniProtKB-KW"/>
</dbReference>
<proteinExistence type="predicted"/>
<evidence type="ECO:0008006" key="10">
    <source>
        <dbReference type="Google" id="ProtNLM"/>
    </source>
</evidence>
<keyword evidence="5" id="KW-0482">Metalloprotease</keyword>
<keyword evidence="4" id="KW-0862">Zinc</keyword>
<keyword evidence="3" id="KW-0378">Hydrolase</keyword>
<dbReference type="EMBL" id="WNKS01000009">
    <property type="protein sequence ID" value="MTV31588.1"/>
    <property type="molecule type" value="Genomic_DNA"/>
</dbReference>
<dbReference type="InterPro" id="IPR028090">
    <property type="entry name" value="JAB_dom_prok"/>
</dbReference>
<dbReference type="Pfam" id="PF00149">
    <property type="entry name" value="Metallophos"/>
    <property type="match status" value="1"/>
</dbReference>
<accession>A0A6N8DMN3</accession>
<dbReference type="Gene3D" id="3.40.140.10">
    <property type="entry name" value="Cytidine Deaminase, domain 2"/>
    <property type="match status" value="1"/>
</dbReference>
<dbReference type="InterPro" id="IPR029052">
    <property type="entry name" value="Metallo-depent_PP-like"/>
</dbReference>
<evidence type="ECO:0000259" key="6">
    <source>
        <dbReference type="Pfam" id="PF00149"/>
    </source>
</evidence>
<dbReference type="GO" id="GO:0006508">
    <property type="term" value="P:proteolysis"/>
    <property type="evidence" value="ECO:0007669"/>
    <property type="project" value="UniProtKB-KW"/>
</dbReference>
<evidence type="ECO:0000256" key="2">
    <source>
        <dbReference type="ARBA" id="ARBA00022723"/>
    </source>
</evidence>
<dbReference type="Pfam" id="PF14464">
    <property type="entry name" value="Prok-JAB"/>
    <property type="match status" value="1"/>
</dbReference>
<dbReference type="CDD" id="cd00838">
    <property type="entry name" value="MPP_superfamily"/>
    <property type="match status" value="1"/>
</dbReference>
<evidence type="ECO:0000256" key="1">
    <source>
        <dbReference type="ARBA" id="ARBA00022670"/>
    </source>
</evidence>
<evidence type="ECO:0000259" key="7">
    <source>
        <dbReference type="Pfam" id="PF14464"/>
    </source>
</evidence>
<reference evidence="8 9" key="1">
    <citation type="submission" date="2019-11" db="EMBL/GenBank/DDBJ databases">
        <title>Whole-genome sequence of a Rhodoblastus acidophilus DSM 142.</title>
        <authorList>
            <person name="Kyndt J.A."/>
            <person name="Meyer T.E."/>
        </authorList>
    </citation>
    <scope>NUCLEOTIDE SEQUENCE [LARGE SCALE GENOMIC DNA]</scope>
    <source>
        <strain evidence="8 9">DSM 142</strain>
    </source>
</reference>
<evidence type="ECO:0000256" key="3">
    <source>
        <dbReference type="ARBA" id="ARBA00022801"/>
    </source>
</evidence>
<dbReference type="SUPFAM" id="SSF102712">
    <property type="entry name" value="JAB1/MPN domain"/>
    <property type="match status" value="1"/>
</dbReference>
<gene>
    <name evidence="8" type="ORF">GJ654_11345</name>
</gene>
<evidence type="ECO:0000256" key="5">
    <source>
        <dbReference type="ARBA" id="ARBA00023049"/>
    </source>
</evidence>
<evidence type="ECO:0000313" key="9">
    <source>
        <dbReference type="Proteomes" id="UP000439113"/>
    </source>
</evidence>
<dbReference type="OrthoDB" id="7848394at2"/>
<sequence>MPRLWIFSDLHQEWPENDWDPTAHAPQDGFDVAVVPGDIHTPLTSAIDWLADRLLGVPVVFVPGNHDTASRAFALSSIAAGALGRSFDGEEAFGAVWQLRDDGSVARHGLDVETPAIFDRGKWKVVLPRSVENLMAQMRAVKLPAETGGVLFGIVDISARRIDLVDAWPPPVGSKGSQTEFERGVGGLKDDVIKAMAMTLDQIRYVGEWHSHPKGASTAPSETDIGQIGWLAETMSSDECPGLMLIVGDQGVDASLGNVKPALAIEQEVSPEPGSAG</sequence>
<protein>
    <recommendedName>
        <fullName evidence="10">JAB domain-containing protein</fullName>
    </recommendedName>
</protein>
<dbReference type="SUPFAM" id="SSF56300">
    <property type="entry name" value="Metallo-dependent phosphatases"/>
    <property type="match status" value="1"/>
</dbReference>
<dbReference type="GO" id="GO:0008237">
    <property type="term" value="F:metallopeptidase activity"/>
    <property type="evidence" value="ECO:0007669"/>
    <property type="project" value="UniProtKB-KW"/>
</dbReference>